<feature type="binding site" evidence="8">
    <location>
        <position position="270"/>
    </location>
    <ligand>
        <name>Zn(2+)</name>
        <dbReference type="ChEBI" id="CHEBI:29105"/>
        <label>2</label>
        <note>catalytic</note>
    </ligand>
</feature>
<dbReference type="KEGG" id="paur:FGL86_03315"/>
<feature type="active site" description="Proton acceptor" evidence="8">
    <location>
        <position position="66"/>
    </location>
</feature>
<evidence type="ECO:0000259" key="9">
    <source>
        <dbReference type="SMART" id="SM00849"/>
    </source>
</evidence>
<keyword evidence="6 8" id="KW-0378">Hydrolase</keyword>
<dbReference type="Proteomes" id="UP000321272">
    <property type="component" value="Chromosome"/>
</dbReference>
<proteinExistence type="inferred from homology"/>
<evidence type="ECO:0000256" key="1">
    <source>
        <dbReference type="ARBA" id="ARBA00011738"/>
    </source>
</evidence>
<feature type="binding site" evidence="8">
    <location>
        <position position="64"/>
    </location>
    <ligand>
        <name>Zn(2+)</name>
        <dbReference type="ChEBI" id="CHEBI:29105"/>
        <label>1</label>
        <note>catalytic</note>
    </ligand>
</feature>
<dbReference type="CDD" id="cd07717">
    <property type="entry name" value="RNaseZ_ZiPD-like_MBL-fold"/>
    <property type="match status" value="1"/>
</dbReference>
<dbReference type="PANTHER" id="PTHR46018">
    <property type="entry name" value="ZINC PHOSPHODIESTERASE ELAC PROTEIN 1"/>
    <property type="match status" value="1"/>
</dbReference>
<comment type="function">
    <text evidence="8">Zinc phosphodiesterase, which displays some tRNA 3'-processing endonuclease activity. Probably involved in tRNA maturation, by removing a 3'-trailer from precursor tRNA.</text>
</comment>
<gene>
    <name evidence="8" type="primary">rnz</name>
    <name evidence="10" type="ORF">FGL86_03315</name>
</gene>
<dbReference type="PANTHER" id="PTHR46018:SF2">
    <property type="entry name" value="ZINC PHOSPHODIESTERASE ELAC PROTEIN 1"/>
    <property type="match status" value="1"/>
</dbReference>
<sequence>MELLFLGTSAGVPTRSRNVSATAIKSDKSRRWCLVDCGEGTQHRLLHAALSLGQLDAILITHLHGDHCYGLPGLLASASMTGRQAPLALIGPRPLEAFVKAIQAATGLHLAYELRFLAIESLAMPFETADFTVEAAALSHSVLSYAYGFSEKNLPPKLDTHRLEALHVPRGPDWGRLQHGEDVVLEDGTRITSSEVLLPKRTPRKIVIGGDNDTPALLESLCRDAQVLVHEATYTQAVVERLGTDNQHSTAARVARFAQRLGLPNLVLSHFSPRYQLLEGAIPGIRDIAQEAAAHYQGRLFLAEDLARYRLAPGGELSRLDDMPSAANGSSHR</sequence>
<evidence type="ECO:0000256" key="3">
    <source>
        <dbReference type="ARBA" id="ARBA00022722"/>
    </source>
</evidence>
<dbReference type="OrthoDB" id="9803916at2"/>
<comment type="subunit">
    <text evidence="1 8">Homodimer.</text>
</comment>
<dbReference type="EMBL" id="CP042382">
    <property type="protein sequence ID" value="QEA38196.1"/>
    <property type="molecule type" value="Genomic_DNA"/>
</dbReference>
<keyword evidence="2 8" id="KW-0819">tRNA processing</keyword>
<keyword evidence="5 8" id="KW-0255">Endonuclease</keyword>
<evidence type="ECO:0000256" key="5">
    <source>
        <dbReference type="ARBA" id="ARBA00022759"/>
    </source>
</evidence>
<dbReference type="HAMAP" id="MF_01818">
    <property type="entry name" value="RNase_Z_BN"/>
    <property type="match status" value="1"/>
</dbReference>
<keyword evidence="4 8" id="KW-0479">Metal-binding</keyword>
<feature type="domain" description="Metallo-beta-lactamase" evidence="9">
    <location>
        <begin position="18"/>
        <end position="179"/>
    </location>
</feature>
<name>A0A5B8SNB3_9GAMM</name>
<feature type="binding site" evidence="8">
    <location>
        <position position="211"/>
    </location>
    <ligand>
        <name>Zn(2+)</name>
        <dbReference type="ChEBI" id="CHEBI:29105"/>
        <label>1</label>
        <note>catalytic</note>
    </ligand>
</feature>
<feature type="binding site" evidence="8">
    <location>
        <position position="66"/>
    </location>
    <ligand>
        <name>Zn(2+)</name>
        <dbReference type="ChEBI" id="CHEBI:29105"/>
        <label>2</label>
        <note>catalytic</note>
    </ligand>
</feature>
<accession>A0A5B8SNB3</accession>
<keyword evidence="11" id="KW-1185">Reference proteome</keyword>
<dbReference type="RefSeq" id="WP_147183264.1">
    <property type="nucleotide sequence ID" value="NZ_CP042382.1"/>
</dbReference>
<feature type="binding site" evidence="8">
    <location>
        <position position="140"/>
    </location>
    <ligand>
        <name>Zn(2+)</name>
        <dbReference type="ChEBI" id="CHEBI:29105"/>
        <label>1</label>
        <note>catalytic</note>
    </ligand>
</feature>
<dbReference type="EC" id="3.1.26.11" evidence="8"/>
<dbReference type="InterPro" id="IPR013471">
    <property type="entry name" value="RNase_Z/BN"/>
</dbReference>
<organism evidence="10 11">
    <name type="scientific">Pistricoccus aurantiacus</name>
    <dbReference type="NCBI Taxonomy" id="1883414"/>
    <lineage>
        <taxon>Bacteria</taxon>
        <taxon>Pseudomonadati</taxon>
        <taxon>Pseudomonadota</taxon>
        <taxon>Gammaproteobacteria</taxon>
        <taxon>Oceanospirillales</taxon>
        <taxon>Halomonadaceae</taxon>
        <taxon>Pistricoccus</taxon>
    </lineage>
</organism>
<keyword evidence="7 8" id="KW-0862">Zinc</keyword>
<comment type="similarity">
    <text evidence="8">Belongs to the RNase Z family.</text>
</comment>
<reference evidence="10 11" key="1">
    <citation type="submission" date="2019-06" db="EMBL/GenBank/DDBJ databases">
        <title>Genome analyses of bacteria isolated from kimchi.</title>
        <authorList>
            <person name="Lee S."/>
            <person name="Ahn S."/>
            <person name="Roh S."/>
        </authorList>
    </citation>
    <scope>NUCLEOTIDE SEQUENCE [LARGE SCALE GENOMIC DNA]</scope>
    <source>
        <strain evidence="10 11">CBA4606</strain>
    </source>
</reference>
<feature type="binding site" evidence="8">
    <location>
        <position position="67"/>
    </location>
    <ligand>
        <name>Zn(2+)</name>
        <dbReference type="ChEBI" id="CHEBI:29105"/>
        <label>2</label>
        <note>catalytic</note>
    </ligand>
</feature>
<feature type="binding site" evidence="8">
    <location>
        <position position="211"/>
    </location>
    <ligand>
        <name>Zn(2+)</name>
        <dbReference type="ChEBI" id="CHEBI:29105"/>
        <label>2</label>
        <note>catalytic</note>
    </ligand>
</feature>
<evidence type="ECO:0000256" key="8">
    <source>
        <dbReference type="HAMAP-Rule" id="MF_01818"/>
    </source>
</evidence>
<evidence type="ECO:0000256" key="2">
    <source>
        <dbReference type="ARBA" id="ARBA00022694"/>
    </source>
</evidence>
<protein>
    <recommendedName>
        <fullName evidence="8">Ribonuclease Z</fullName>
        <shortName evidence="8">RNase Z</shortName>
        <ecNumber evidence="8">3.1.26.11</ecNumber>
    </recommendedName>
    <alternativeName>
        <fullName evidence="8">tRNA 3 endonuclease</fullName>
    </alternativeName>
    <alternativeName>
        <fullName evidence="8">tRNase Z</fullName>
    </alternativeName>
</protein>
<keyword evidence="3 8" id="KW-0540">Nuclease</keyword>
<dbReference type="Pfam" id="PF23023">
    <property type="entry name" value="Anti-Pycsar_Apyc1"/>
    <property type="match status" value="1"/>
</dbReference>
<comment type="cofactor">
    <cofactor evidence="8">
        <name>Zn(2+)</name>
        <dbReference type="ChEBI" id="CHEBI:29105"/>
    </cofactor>
    <text evidence="8">Binds 2 Zn(2+) ions.</text>
</comment>
<comment type="catalytic activity">
    <reaction evidence="8">
        <text>Endonucleolytic cleavage of RNA, removing extra 3' nucleotides from tRNA precursor, generating 3' termini of tRNAs. A 3'-hydroxy group is left at the tRNA terminus and a 5'-phosphoryl group is left at the trailer molecule.</text>
        <dbReference type="EC" id="3.1.26.11"/>
    </reaction>
</comment>
<dbReference type="InterPro" id="IPR001279">
    <property type="entry name" value="Metallo-B-lactamas"/>
</dbReference>
<evidence type="ECO:0000313" key="11">
    <source>
        <dbReference type="Proteomes" id="UP000321272"/>
    </source>
</evidence>
<dbReference type="AlphaFoldDB" id="A0A5B8SNB3"/>
<dbReference type="GO" id="GO:0008270">
    <property type="term" value="F:zinc ion binding"/>
    <property type="evidence" value="ECO:0007669"/>
    <property type="project" value="UniProtKB-UniRule"/>
</dbReference>
<dbReference type="GO" id="GO:0042781">
    <property type="term" value="F:3'-tRNA processing endoribonuclease activity"/>
    <property type="evidence" value="ECO:0007669"/>
    <property type="project" value="UniProtKB-UniRule"/>
</dbReference>
<dbReference type="InterPro" id="IPR036866">
    <property type="entry name" value="RibonucZ/Hydroxyglut_hydro"/>
</dbReference>
<dbReference type="Gene3D" id="3.60.15.10">
    <property type="entry name" value="Ribonuclease Z/Hydroxyacylglutathione hydrolase-like"/>
    <property type="match status" value="1"/>
</dbReference>
<evidence type="ECO:0000313" key="10">
    <source>
        <dbReference type="EMBL" id="QEA38196.1"/>
    </source>
</evidence>
<dbReference type="SUPFAM" id="SSF56281">
    <property type="entry name" value="Metallo-hydrolase/oxidoreductase"/>
    <property type="match status" value="1"/>
</dbReference>
<evidence type="ECO:0000256" key="7">
    <source>
        <dbReference type="ARBA" id="ARBA00022833"/>
    </source>
</evidence>
<dbReference type="SMART" id="SM00849">
    <property type="entry name" value="Lactamase_B"/>
    <property type="match status" value="1"/>
</dbReference>
<evidence type="ECO:0000256" key="6">
    <source>
        <dbReference type="ARBA" id="ARBA00022801"/>
    </source>
</evidence>
<evidence type="ECO:0000256" key="4">
    <source>
        <dbReference type="ARBA" id="ARBA00022723"/>
    </source>
</evidence>
<feature type="binding site" evidence="8">
    <location>
        <position position="62"/>
    </location>
    <ligand>
        <name>Zn(2+)</name>
        <dbReference type="ChEBI" id="CHEBI:29105"/>
        <label>1</label>
        <note>catalytic</note>
    </ligand>
</feature>